<protein>
    <submittedName>
        <fullName evidence="1">Uncharacterized protein</fullName>
    </submittedName>
</protein>
<dbReference type="EMBL" id="GBRH01198256">
    <property type="protein sequence ID" value="JAD99639.1"/>
    <property type="molecule type" value="Transcribed_RNA"/>
</dbReference>
<dbReference type="AlphaFoldDB" id="A0A0A9EFZ3"/>
<reference evidence="1" key="2">
    <citation type="journal article" date="2015" name="Data Brief">
        <title>Shoot transcriptome of the giant reed, Arundo donax.</title>
        <authorList>
            <person name="Barrero R.A."/>
            <person name="Guerrero F.D."/>
            <person name="Moolhuijzen P."/>
            <person name="Goolsby J.A."/>
            <person name="Tidwell J."/>
            <person name="Bellgard S.E."/>
            <person name="Bellgard M.I."/>
        </authorList>
    </citation>
    <scope>NUCLEOTIDE SEQUENCE</scope>
    <source>
        <tissue evidence="1">Shoot tissue taken approximately 20 cm above the soil surface</tissue>
    </source>
</reference>
<reference evidence="1" key="1">
    <citation type="submission" date="2014-09" db="EMBL/GenBank/DDBJ databases">
        <authorList>
            <person name="Magalhaes I.L.F."/>
            <person name="Oliveira U."/>
            <person name="Santos F.R."/>
            <person name="Vidigal T.H.D.A."/>
            <person name="Brescovit A.D."/>
            <person name="Santos A.J."/>
        </authorList>
    </citation>
    <scope>NUCLEOTIDE SEQUENCE</scope>
    <source>
        <tissue evidence="1">Shoot tissue taken approximately 20 cm above the soil surface</tissue>
    </source>
</reference>
<sequence>MSEGPQSYQPFHTSTEVNPKHCILAKDIYDPFHKSTEISPKDCILIGNQYIFLLGCLTIQLSSSRIKMRCKSVQSKFLKKN</sequence>
<evidence type="ECO:0000313" key="1">
    <source>
        <dbReference type="EMBL" id="JAD99639.1"/>
    </source>
</evidence>
<accession>A0A0A9EFZ3</accession>
<name>A0A0A9EFZ3_ARUDO</name>
<proteinExistence type="predicted"/>
<organism evidence="1">
    <name type="scientific">Arundo donax</name>
    <name type="common">Giant reed</name>
    <name type="synonym">Donax arundinaceus</name>
    <dbReference type="NCBI Taxonomy" id="35708"/>
    <lineage>
        <taxon>Eukaryota</taxon>
        <taxon>Viridiplantae</taxon>
        <taxon>Streptophyta</taxon>
        <taxon>Embryophyta</taxon>
        <taxon>Tracheophyta</taxon>
        <taxon>Spermatophyta</taxon>
        <taxon>Magnoliopsida</taxon>
        <taxon>Liliopsida</taxon>
        <taxon>Poales</taxon>
        <taxon>Poaceae</taxon>
        <taxon>PACMAD clade</taxon>
        <taxon>Arundinoideae</taxon>
        <taxon>Arundineae</taxon>
        <taxon>Arundo</taxon>
    </lineage>
</organism>